<accession>A0A2R4PAG7</accession>
<sequence length="58" mass="7152">MIQLFVNKRTNSYYKLLNGIWYFYHNGCWIKSYTARSPFYRVELIRDLLLIGNNFRLK</sequence>
<evidence type="ECO:0000313" key="2">
    <source>
        <dbReference type="Proteomes" id="UP000221883"/>
    </source>
</evidence>
<gene>
    <name evidence="1" type="ORF">PP99_09</name>
</gene>
<protein>
    <submittedName>
        <fullName evidence="1">Uncharacterized protein</fullName>
    </submittedName>
</protein>
<organism evidence="1 2">
    <name type="scientific">Pectobacterium phage PP99</name>
    <dbReference type="NCBI Taxonomy" id="1932883"/>
    <lineage>
        <taxon>Viruses</taxon>
        <taxon>Duplodnaviria</taxon>
        <taxon>Heunggongvirae</taxon>
        <taxon>Uroviricota</taxon>
        <taxon>Caudoviricetes</taxon>
        <taxon>Autographivirales</taxon>
        <taxon>Gajwadongvirus</taxon>
        <taxon>Gajwadongvirus PP99</taxon>
    </lineage>
</organism>
<name>A0A2R4PAG7_9CAUD</name>
<keyword evidence="2" id="KW-1185">Reference proteome</keyword>
<proteinExistence type="predicted"/>
<reference evidence="2" key="1">
    <citation type="submission" date="2016-11" db="EMBL/GenBank/DDBJ databases">
        <authorList>
            <person name="Jaros S."/>
            <person name="Januszkiewicz K."/>
            <person name="Wedrychowicz H."/>
        </authorList>
    </citation>
    <scope>NUCLEOTIDE SEQUENCE [LARGE SCALE GENOMIC DNA]</scope>
</reference>
<dbReference type="Proteomes" id="UP000221883">
    <property type="component" value="Segment"/>
</dbReference>
<evidence type="ECO:0000313" key="1">
    <source>
        <dbReference type="EMBL" id="AVX48049.1"/>
    </source>
</evidence>
<dbReference type="EMBL" id="KY250034">
    <property type="protein sequence ID" value="AVX48049.1"/>
    <property type="molecule type" value="Genomic_DNA"/>
</dbReference>